<proteinExistence type="predicted"/>
<evidence type="ECO:0000313" key="2">
    <source>
        <dbReference type="Proteomes" id="UP000268727"/>
    </source>
</evidence>
<evidence type="ECO:0000313" key="1">
    <source>
        <dbReference type="EMBL" id="ROP37897.1"/>
    </source>
</evidence>
<dbReference type="EMBL" id="RJKM01000001">
    <property type="protein sequence ID" value="ROP37897.1"/>
    <property type="molecule type" value="Genomic_DNA"/>
</dbReference>
<dbReference type="RefSeq" id="WP_123748052.1">
    <property type="nucleotide sequence ID" value="NZ_RJKM01000001.1"/>
</dbReference>
<dbReference type="Proteomes" id="UP000268727">
    <property type="component" value="Unassembled WGS sequence"/>
</dbReference>
<dbReference type="AlphaFoldDB" id="A0A3N1H5V1"/>
<accession>A0A3N1H5V1</accession>
<organism evidence="1 2">
    <name type="scientific">Saccharothrix texasensis</name>
    <dbReference type="NCBI Taxonomy" id="103734"/>
    <lineage>
        <taxon>Bacteria</taxon>
        <taxon>Bacillati</taxon>
        <taxon>Actinomycetota</taxon>
        <taxon>Actinomycetes</taxon>
        <taxon>Pseudonocardiales</taxon>
        <taxon>Pseudonocardiaceae</taxon>
        <taxon>Saccharothrix</taxon>
    </lineage>
</organism>
<gene>
    <name evidence="1" type="ORF">EDD40_3227</name>
</gene>
<evidence type="ECO:0008006" key="3">
    <source>
        <dbReference type="Google" id="ProtNLM"/>
    </source>
</evidence>
<name>A0A3N1H5V1_9PSEU</name>
<reference evidence="1 2" key="1">
    <citation type="submission" date="2018-11" db="EMBL/GenBank/DDBJ databases">
        <title>Sequencing the genomes of 1000 actinobacteria strains.</title>
        <authorList>
            <person name="Klenk H.-P."/>
        </authorList>
    </citation>
    <scope>NUCLEOTIDE SEQUENCE [LARGE SCALE GENOMIC DNA]</scope>
    <source>
        <strain evidence="1 2">DSM 44231</strain>
    </source>
</reference>
<protein>
    <recommendedName>
        <fullName evidence="3">DUF3291 domain-containing protein</fullName>
    </recommendedName>
</protein>
<comment type="caution">
    <text evidence="1">The sequence shown here is derived from an EMBL/GenBank/DDBJ whole genome shotgun (WGS) entry which is preliminary data.</text>
</comment>
<sequence length="128" mass="14410">MLRNKWITGPESGFAGPGLVSVTEFTLDDLRRTPGAYRAGFTLSRAWPGLNGAVGLWLWAEPLRKRLGSVSVWRDHAGMRGFVGLPAHVAIMRKYRELGVTRATTWHTEDVDPHGTWRTAARWLRDRA</sequence>
<dbReference type="OrthoDB" id="4550602at2"/>
<keyword evidence="2" id="KW-1185">Reference proteome</keyword>